<dbReference type="Proteomes" id="UP000198778">
    <property type="component" value="Unassembled WGS sequence"/>
</dbReference>
<dbReference type="Gene3D" id="3.10.350.10">
    <property type="entry name" value="LysM domain"/>
    <property type="match status" value="1"/>
</dbReference>
<dbReference type="InterPro" id="IPR036779">
    <property type="entry name" value="LysM_dom_sf"/>
</dbReference>
<dbReference type="AlphaFoldDB" id="A0A1H0AAZ2"/>
<dbReference type="RefSeq" id="WP_090840103.1">
    <property type="nucleotide sequence ID" value="NZ_FNIL01000001.1"/>
</dbReference>
<dbReference type="EMBL" id="FNIL01000001">
    <property type="protein sequence ID" value="SDN30740.1"/>
    <property type="molecule type" value="Genomic_DNA"/>
</dbReference>
<reference evidence="3" key="1">
    <citation type="submission" date="2016-10" db="EMBL/GenBank/DDBJ databases">
        <authorList>
            <person name="Varghese N."/>
            <person name="Submissions S."/>
        </authorList>
    </citation>
    <scope>NUCLEOTIDE SEQUENCE [LARGE SCALE GENOMIC DNA]</scope>
    <source>
        <strain evidence="3">CGMCC 1.10369</strain>
    </source>
</reference>
<evidence type="ECO:0000313" key="2">
    <source>
        <dbReference type="EMBL" id="SDN30740.1"/>
    </source>
</evidence>
<organism evidence="2 3">
    <name type="scientific">Alkalicoccus daliensis</name>
    <dbReference type="NCBI Taxonomy" id="745820"/>
    <lineage>
        <taxon>Bacteria</taxon>
        <taxon>Bacillati</taxon>
        <taxon>Bacillota</taxon>
        <taxon>Bacilli</taxon>
        <taxon>Bacillales</taxon>
        <taxon>Bacillaceae</taxon>
        <taxon>Alkalicoccus</taxon>
    </lineage>
</organism>
<dbReference type="Pfam" id="PF01476">
    <property type="entry name" value="LysM"/>
    <property type="match status" value="1"/>
</dbReference>
<accession>A0A1H0AAZ2</accession>
<dbReference type="OrthoDB" id="2679564at2"/>
<evidence type="ECO:0000313" key="3">
    <source>
        <dbReference type="Proteomes" id="UP000198778"/>
    </source>
</evidence>
<proteinExistence type="predicted"/>
<keyword evidence="3" id="KW-1185">Reference proteome</keyword>
<gene>
    <name evidence="2" type="ORF">SAMN04488053_101420</name>
</gene>
<protein>
    <recommendedName>
        <fullName evidence="1">LysM domain-containing protein</fullName>
    </recommendedName>
</protein>
<name>A0A1H0AAZ2_9BACI</name>
<dbReference type="InterPro" id="IPR018392">
    <property type="entry name" value="LysM"/>
</dbReference>
<feature type="domain" description="LysM" evidence="1">
    <location>
        <begin position="43"/>
        <end position="91"/>
    </location>
</feature>
<evidence type="ECO:0000259" key="1">
    <source>
        <dbReference type="Pfam" id="PF01476"/>
    </source>
</evidence>
<dbReference type="STRING" id="745820.SAMN04488053_101420"/>
<sequence>MMNLKSYFDGSLILLIAAAGITGWTMFADFDEDNTLPTKEKIVTEGESIWSIAEFVSKDIDLQLEETVYWLKTENNLENEVIHPGETIIIPAEWNGVAAE</sequence>